<sequence length="338" mass="37856">GAILPRTQIQLISLLGPELLPALRHLSLVNVLFIRPYDDEHVALTAPPLDSLHIHLDRDRRVFDVDLTYLLSTFISVRHLSLTGCPTITVLEEDPDDEEPEYRHTEPEVLTVSRISSYLPYLRASSSTVLKNLASFKAGLFDIPLLDSMEVAALHQIFTDAVEGSTSICLYYTLLDRVDRCRVPDFSPFLSFVHTFTLQFSLYEEESNLVNSSIWALAAKTLSTLIPINTPNFHLRTVVLKISGREQPTNWIPDLYDHHDLVAGLRISCAHHSAKLVEDTLLRLLEARDVLGDDGDESGGGLVVKIAPHDHAPPFDARICRLLRGVLPRLDAMNILSF</sequence>
<evidence type="ECO:0000313" key="2">
    <source>
        <dbReference type="Proteomes" id="UP000292702"/>
    </source>
</evidence>
<keyword evidence="2" id="KW-1185">Reference proteome</keyword>
<dbReference type="EMBL" id="RWJN01000617">
    <property type="protein sequence ID" value="TCD60322.1"/>
    <property type="molecule type" value="Genomic_DNA"/>
</dbReference>
<protein>
    <submittedName>
        <fullName evidence="1">Uncharacterized protein</fullName>
    </submittedName>
</protein>
<evidence type="ECO:0000313" key="1">
    <source>
        <dbReference type="EMBL" id="TCD60322.1"/>
    </source>
</evidence>
<dbReference type="OrthoDB" id="10470994at2759"/>
<feature type="non-terminal residue" evidence="1">
    <location>
        <position position="1"/>
    </location>
</feature>
<dbReference type="AlphaFoldDB" id="A0A4R0R0Q3"/>
<reference evidence="1 2" key="1">
    <citation type="submission" date="2018-11" db="EMBL/GenBank/DDBJ databases">
        <title>Genome assembly of Steccherinum ochraceum LE-BIN_3174, the white-rot fungus of the Steccherinaceae family (The Residual Polyporoid clade, Polyporales, Basidiomycota).</title>
        <authorList>
            <person name="Fedorova T.V."/>
            <person name="Glazunova O.A."/>
            <person name="Landesman E.O."/>
            <person name="Moiseenko K.V."/>
            <person name="Psurtseva N.V."/>
            <person name="Savinova O.S."/>
            <person name="Shakhova N.V."/>
            <person name="Tyazhelova T.V."/>
            <person name="Vasina D.V."/>
        </authorList>
    </citation>
    <scope>NUCLEOTIDE SEQUENCE [LARGE SCALE GENOMIC DNA]</scope>
    <source>
        <strain evidence="1 2">LE-BIN_3174</strain>
    </source>
</reference>
<organism evidence="1 2">
    <name type="scientific">Steccherinum ochraceum</name>
    <dbReference type="NCBI Taxonomy" id="92696"/>
    <lineage>
        <taxon>Eukaryota</taxon>
        <taxon>Fungi</taxon>
        <taxon>Dikarya</taxon>
        <taxon>Basidiomycota</taxon>
        <taxon>Agaricomycotina</taxon>
        <taxon>Agaricomycetes</taxon>
        <taxon>Polyporales</taxon>
        <taxon>Steccherinaceae</taxon>
        <taxon>Steccherinum</taxon>
    </lineage>
</organism>
<dbReference type="Proteomes" id="UP000292702">
    <property type="component" value="Unassembled WGS sequence"/>
</dbReference>
<name>A0A4R0R0Q3_9APHY</name>
<comment type="caution">
    <text evidence="1">The sequence shown here is derived from an EMBL/GenBank/DDBJ whole genome shotgun (WGS) entry which is preliminary data.</text>
</comment>
<proteinExistence type="predicted"/>
<gene>
    <name evidence="1" type="ORF">EIP91_010346</name>
</gene>
<accession>A0A4R0R0Q3</accession>